<dbReference type="RefSeq" id="WP_156193310.1">
    <property type="nucleotide sequence ID" value="NZ_CP046452.1"/>
</dbReference>
<proteinExistence type="predicted"/>
<keyword evidence="1" id="KW-0812">Transmembrane</keyword>
<dbReference type="EMBL" id="CP046452">
    <property type="protein sequence ID" value="QGU02977.1"/>
    <property type="molecule type" value="Genomic_DNA"/>
</dbReference>
<feature type="transmembrane region" description="Helical" evidence="1">
    <location>
        <begin position="76"/>
        <end position="99"/>
    </location>
</feature>
<keyword evidence="3" id="KW-1185">Reference proteome</keyword>
<evidence type="ECO:0000313" key="3">
    <source>
        <dbReference type="Proteomes" id="UP000427071"/>
    </source>
</evidence>
<feature type="transmembrane region" description="Helical" evidence="1">
    <location>
        <begin position="43"/>
        <end position="64"/>
    </location>
</feature>
<keyword evidence="1" id="KW-1133">Transmembrane helix</keyword>
<reference evidence="3" key="1">
    <citation type="submission" date="2019-11" db="EMBL/GenBank/DDBJ databases">
        <title>Complete genome sequence of Corynebacterium kalinowskii 1959, a novel Corynebacterium species isolated from soil of a small paddock in Vilsendorf, Germany.</title>
        <authorList>
            <person name="Schaffert L."/>
            <person name="Ruwe M."/>
            <person name="Milse J."/>
            <person name="Hanuschka K."/>
            <person name="Ortseifen V."/>
            <person name="Droste J."/>
            <person name="Brandt D."/>
            <person name="Schlueter L."/>
            <person name="Kutter Y."/>
            <person name="Vinke S."/>
            <person name="Viehoefer P."/>
            <person name="Jacob L."/>
            <person name="Luebke N.-C."/>
            <person name="Schulte-Berndt E."/>
            <person name="Hain C."/>
            <person name="Linder M."/>
            <person name="Schmidt P."/>
            <person name="Wollenschlaeger L."/>
            <person name="Luttermann T."/>
            <person name="Thieme E."/>
            <person name="Hassa J."/>
            <person name="Haak M."/>
            <person name="Wittchen M."/>
            <person name="Mentz A."/>
            <person name="Persicke M."/>
            <person name="Busche T."/>
            <person name="Ruckert C."/>
        </authorList>
    </citation>
    <scope>NUCLEOTIDE SEQUENCE [LARGE SCALE GENOMIC DNA]</scope>
    <source>
        <strain evidence="3">1959</strain>
    </source>
</reference>
<organism evidence="2 3">
    <name type="scientific">Corynebacterium kalinowskii</name>
    <dbReference type="NCBI Taxonomy" id="2675216"/>
    <lineage>
        <taxon>Bacteria</taxon>
        <taxon>Bacillati</taxon>
        <taxon>Actinomycetota</taxon>
        <taxon>Actinomycetes</taxon>
        <taxon>Mycobacteriales</taxon>
        <taxon>Corynebacteriaceae</taxon>
        <taxon>Corynebacterium</taxon>
    </lineage>
</organism>
<gene>
    <name evidence="2" type="ORF">CKALI_10630</name>
</gene>
<dbReference type="Proteomes" id="UP000427071">
    <property type="component" value="Chromosome"/>
</dbReference>
<dbReference type="KEGG" id="ckw:CKALI_10630"/>
<keyword evidence="1" id="KW-0472">Membrane</keyword>
<name>A0A6B8VTN5_9CORY</name>
<protein>
    <submittedName>
        <fullName evidence="2">Uncharacterized protein</fullName>
    </submittedName>
</protein>
<accession>A0A6B8VTN5</accession>
<evidence type="ECO:0000313" key="2">
    <source>
        <dbReference type="EMBL" id="QGU02977.1"/>
    </source>
</evidence>
<dbReference type="AlphaFoldDB" id="A0A6B8VTN5"/>
<sequence>MNDSKELQDFPVYEGTIESTYVDGYIPVSYEAPHSSLLKSSTWIGMGMVLASLAGFGILIFAMGAKSVGSQENWDMYAIIGGVVGTIFLLGGFGAIAAGRKDLKAWRARTGRND</sequence>
<evidence type="ECO:0000256" key="1">
    <source>
        <dbReference type="SAM" id="Phobius"/>
    </source>
</evidence>